<dbReference type="RefSeq" id="WP_090545003.1">
    <property type="nucleotide sequence ID" value="NZ_FNSR01000001.1"/>
</dbReference>
<organism evidence="2 3">
    <name type="scientific">Paraburkholderia caballeronis</name>
    <dbReference type="NCBI Taxonomy" id="416943"/>
    <lineage>
        <taxon>Bacteria</taxon>
        <taxon>Pseudomonadati</taxon>
        <taxon>Pseudomonadota</taxon>
        <taxon>Betaproteobacteria</taxon>
        <taxon>Burkholderiales</taxon>
        <taxon>Burkholderiaceae</taxon>
        <taxon>Paraburkholderia</taxon>
    </lineage>
</organism>
<dbReference type="STRING" id="416943.SAMN05445871_2350"/>
<feature type="domain" description="NAD-dependent epimerase/dehydratase" evidence="1">
    <location>
        <begin position="3"/>
        <end position="213"/>
    </location>
</feature>
<keyword evidence="3" id="KW-1185">Reference proteome</keyword>
<dbReference type="Pfam" id="PF01370">
    <property type="entry name" value="Epimerase"/>
    <property type="match status" value="1"/>
</dbReference>
<dbReference type="SUPFAM" id="SSF51735">
    <property type="entry name" value="NAD(P)-binding Rossmann-fold domains"/>
    <property type="match status" value="1"/>
</dbReference>
<evidence type="ECO:0000313" key="3">
    <source>
        <dbReference type="Proteomes" id="UP000199120"/>
    </source>
</evidence>
<protein>
    <submittedName>
        <fullName evidence="2">Nucleoside-diphosphate-sugar epimerase</fullName>
    </submittedName>
</protein>
<dbReference type="InterPro" id="IPR051783">
    <property type="entry name" value="NAD(P)-dependent_oxidoreduct"/>
</dbReference>
<dbReference type="Gene3D" id="3.40.50.720">
    <property type="entry name" value="NAD(P)-binding Rossmann-like Domain"/>
    <property type="match status" value="1"/>
</dbReference>
<dbReference type="GO" id="GO:0005737">
    <property type="term" value="C:cytoplasm"/>
    <property type="evidence" value="ECO:0007669"/>
    <property type="project" value="TreeGrafter"/>
</dbReference>
<proteinExistence type="predicted"/>
<dbReference type="Proteomes" id="UP000199120">
    <property type="component" value="Unassembled WGS sequence"/>
</dbReference>
<reference evidence="3" key="1">
    <citation type="submission" date="2016-10" db="EMBL/GenBank/DDBJ databases">
        <authorList>
            <person name="Varghese N."/>
            <person name="Submissions S."/>
        </authorList>
    </citation>
    <scope>NUCLEOTIDE SEQUENCE [LARGE SCALE GENOMIC DNA]</scope>
    <source>
        <strain evidence="3">LMG 26416</strain>
    </source>
</reference>
<sequence length="301" mass="32329">MKIFVTGASGFIGGSIAAGLAQAGHQVRGLARRRERFPALQKLGIEPVEGDLDDRTQLVAEARAADAVINAADSDHRSAVEALLDGLEGSDKVLLHTSGSSIVGDASGGEPTDRIYYEDALPEPTADKAPRVAIDNLVLAAAARGVRGSVLCNTLIYGVGAVPDTASVQLPRLIRQAQKSGVMRHVGRGANIWSNVHIDDVVELYRLALERSPAGTFYFVDSGEASFREMTTALADVMKLGAPQDWPLEDAIREWGYEMASYGLGSNSRVRGQRARELLGWQPRRTSVTDWIRSGMPVPKP</sequence>
<dbReference type="InterPro" id="IPR001509">
    <property type="entry name" value="Epimerase_deHydtase"/>
</dbReference>
<evidence type="ECO:0000259" key="1">
    <source>
        <dbReference type="Pfam" id="PF01370"/>
    </source>
</evidence>
<dbReference type="PANTHER" id="PTHR48079:SF6">
    <property type="entry name" value="NAD(P)-BINDING DOMAIN-CONTAINING PROTEIN-RELATED"/>
    <property type="match status" value="1"/>
</dbReference>
<dbReference type="GO" id="GO:0004029">
    <property type="term" value="F:aldehyde dehydrogenase (NAD+) activity"/>
    <property type="evidence" value="ECO:0007669"/>
    <property type="project" value="TreeGrafter"/>
</dbReference>
<dbReference type="EMBL" id="FOAJ01000017">
    <property type="protein sequence ID" value="SEL91088.1"/>
    <property type="molecule type" value="Genomic_DNA"/>
</dbReference>
<accession>A0A1H7U318</accession>
<dbReference type="PANTHER" id="PTHR48079">
    <property type="entry name" value="PROTEIN YEEZ"/>
    <property type="match status" value="1"/>
</dbReference>
<dbReference type="InterPro" id="IPR036291">
    <property type="entry name" value="NAD(P)-bd_dom_sf"/>
</dbReference>
<dbReference type="OrthoDB" id="9787292at2"/>
<evidence type="ECO:0000313" key="2">
    <source>
        <dbReference type="EMBL" id="SEL91088.1"/>
    </source>
</evidence>
<name>A0A1H7U318_9BURK</name>
<gene>
    <name evidence="2" type="ORF">SAMN05192542_117100</name>
</gene>
<dbReference type="AlphaFoldDB" id="A0A1H7U318"/>